<dbReference type="InterPro" id="IPR000408">
    <property type="entry name" value="Reg_chr_condens"/>
</dbReference>
<sequence>MLVYISRLQPVRDTREKQIQLWKELILDYCRTQKIFVIELEKDLPLFTNPTIERSLTYEAKDAFLSALVSDEWMDKSDRKCLILWHRIQDWAEFVDSKNSSREGLVFTCGDNSSFCCGHADTNRPIFRPRLVETLKGVPYKQFIKCRWSDCEFQRILSSVELQSESESEAEIESNGHNVAMSLS</sequence>
<dbReference type="Proteomes" id="UP001237642">
    <property type="component" value="Unassembled WGS sequence"/>
</dbReference>
<keyword evidence="2" id="KW-1185">Reference proteome</keyword>
<dbReference type="PANTHER" id="PTHR13149">
    <property type="entry name" value="VACUOLAR PROTEIN SORTING-ASSOCIATED PROTEIN VPS25"/>
    <property type="match status" value="1"/>
</dbReference>
<proteinExistence type="predicted"/>
<dbReference type="GO" id="GO:0005198">
    <property type="term" value="F:structural molecule activity"/>
    <property type="evidence" value="ECO:0007669"/>
    <property type="project" value="TreeGrafter"/>
</dbReference>
<evidence type="ECO:0000313" key="1">
    <source>
        <dbReference type="EMBL" id="KAK1371127.1"/>
    </source>
</evidence>
<dbReference type="PANTHER" id="PTHR13149:SF0">
    <property type="entry name" value="VACUOLAR PROTEIN-SORTING-ASSOCIATED PROTEIN 25"/>
    <property type="match status" value="1"/>
</dbReference>
<dbReference type="InterPro" id="IPR008570">
    <property type="entry name" value="ESCRT-II_cplx_Vps25-sub"/>
</dbReference>
<name>A0AAD8HRM9_9APIA</name>
<evidence type="ECO:0000313" key="2">
    <source>
        <dbReference type="Proteomes" id="UP001237642"/>
    </source>
</evidence>
<reference evidence="1" key="1">
    <citation type="submission" date="2023-02" db="EMBL/GenBank/DDBJ databases">
        <title>Genome of toxic invasive species Heracleum sosnowskyi carries increased number of genes despite the absence of recent whole-genome duplications.</title>
        <authorList>
            <person name="Schelkunov M."/>
            <person name="Shtratnikova V."/>
            <person name="Makarenko M."/>
            <person name="Klepikova A."/>
            <person name="Omelchenko D."/>
            <person name="Novikova G."/>
            <person name="Obukhova E."/>
            <person name="Bogdanov V."/>
            <person name="Penin A."/>
            <person name="Logacheva M."/>
        </authorList>
    </citation>
    <scope>NUCLEOTIDE SEQUENCE</scope>
    <source>
        <strain evidence="1">Hsosn_3</strain>
        <tissue evidence="1">Leaf</tissue>
    </source>
</reference>
<dbReference type="InterPro" id="IPR036390">
    <property type="entry name" value="WH_DNA-bd_sf"/>
</dbReference>
<dbReference type="GO" id="GO:0042803">
    <property type="term" value="F:protein homodimerization activity"/>
    <property type="evidence" value="ECO:0007669"/>
    <property type="project" value="TreeGrafter"/>
</dbReference>
<protein>
    <submittedName>
        <fullName evidence="1">Vacuolar protein sorting-associated protein 25</fullName>
    </submittedName>
</protein>
<comment type="caution">
    <text evidence="1">The sequence shown here is derived from an EMBL/GenBank/DDBJ whole genome shotgun (WGS) entry which is preliminary data.</text>
</comment>
<dbReference type="InterPro" id="IPR014041">
    <property type="entry name" value="ESCRT-II_cplx_Vps25-sub_N"/>
</dbReference>
<dbReference type="Pfam" id="PF00415">
    <property type="entry name" value="RCC1"/>
    <property type="match status" value="1"/>
</dbReference>
<dbReference type="GO" id="GO:0000814">
    <property type="term" value="C:ESCRT II complex"/>
    <property type="evidence" value="ECO:0007669"/>
    <property type="project" value="InterPro"/>
</dbReference>
<dbReference type="GO" id="GO:0043328">
    <property type="term" value="P:protein transport to vacuole involved in ubiquitin-dependent protein catabolic process via the multivesicular body sorting pathway"/>
    <property type="evidence" value="ECO:0007669"/>
    <property type="project" value="TreeGrafter"/>
</dbReference>
<reference evidence="1" key="2">
    <citation type="submission" date="2023-05" db="EMBL/GenBank/DDBJ databases">
        <authorList>
            <person name="Schelkunov M.I."/>
        </authorList>
    </citation>
    <scope>NUCLEOTIDE SEQUENCE</scope>
    <source>
        <strain evidence="1">Hsosn_3</strain>
        <tissue evidence="1">Leaf</tissue>
    </source>
</reference>
<dbReference type="Pfam" id="PF05871">
    <property type="entry name" value="ESCRT-II"/>
    <property type="match status" value="1"/>
</dbReference>
<dbReference type="SUPFAM" id="SSF46785">
    <property type="entry name" value="Winged helix' DNA-binding domain"/>
    <property type="match status" value="1"/>
</dbReference>
<accession>A0AAD8HRM9</accession>
<dbReference type="Gene3D" id="1.10.10.570">
    <property type="entry name" value="Winged helix' DNA-binding domain. Chain C. Domain 1"/>
    <property type="match status" value="1"/>
</dbReference>
<dbReference type="AlphaFoldDB" id="A0AAD8HRM9"/>
<organism evidence="1 2">
    <name type="scientific">Heracleum sosnowskyi</name>
    <dbReference type="NCBI Taxonomy" id="360622"/>
    <lineage>
        <taxon>Eukaryota</taxon>
        <taxon>Viridiplantae</taxon>
        <taxon>Streptophyta</taxon>
        <taxon>Embryophyta</taxon>
        <taxon>Tracheophyta</taxon>
        <taxon>Spermatophyta</taxon>
        <taxon>Magnoliopsida</taxon>
        <taxon>eudicotyledons</taxon>
        <taxon>Gunneridae</taxon>
        <taxon>Pentapetalae</taxon>
        <taxon>asterids</taxon>
        <taxon>campanulids</taxon>
        <taxon>Apiales</taxon>
        <taxon>Apiaceae</taxon>
        <taxon>Apioideae</taxon>
        <taxon>apioid superclade</taxon>
        <taxon>Tordylieae</taxon>
        <taxon>Tordyliinae</taxon>
        <taxon>Heracleum</taxon>
    </lineage>
</organism>
<gene>
    <name evidence="1" type="ORF">POM88_037219</name>
</gene>
<dbReference type="EMBL" id="JAUIZM010000008">
    <property type="protein sequence ID" value="KAK1371127.1"/>
    <property type="molecule type" value="Genomic_DNA"/>
</dbReference>